<proteinExistence type="predicted"/>
<name>A0ACC1IWN0_9FUNG</name>
<keyword evidence="2" id="KW-1185">Reference proteome</keyword>
<evidence type="ECO:0000313" key="1">
    <source>
        <dbReference type="EMBL" id="KAJ1902118.1"/>
    </source>
</evidence>
<organism evidence="1 2">
    <name type="scientific">Kickxella alabastrina</name>
    <dbReference type="NCBI Taxonomy" id="61397"/>
    <lineage>
        <taxon>Eukaryota</taxon>
        <taxon>Fungi</taxon>
        <taxon>Fungi incertae sedis</taxon>
        <taxon>Zoopagomycota</taxon>
        <taxon>Kickxellomycotina</taxon>
        <taxon>Kickxellomycetes</taxon>
        <taxon>Kickxellales</taxon>
        <taxon>Kickxellaceae</taxon>
        <taxon>Kickxella</taxon>
    </lineage>
</organism>
<dbReference type="Proteomes" id="UP001150581">
    <property type="component" value="Unassembled WGS sequence"/>
</dbReference>
<gene>
    <name evidence="1" type="ORF">LPJ66_000293</name>
</gene>
<accession>A0ACC1IWN0</accession>
<comment type="caution">
    <text evidence="1">The sequence shown here is derived from an EMBL/GenBank/DDBJ whole genome shotgun (WGS) entry which is preliminary data.</text>
</comment>
<evidence type="ECO:0000313" key="2">
    <source>
        <dbReference type="Proteomes" id="UP001150581"/>
    </source>
</evidence>
<protein>
    <submittedName>
        <fullName evidence="1">Uncharacterized protein</fullName>
    </submittedName>
</protein>
<reference evidence="1" key="1">
    <citation type="submission" date="2022-07" db="EMBL/GenBank/DDBJ databases">
        <title>Phylogenomic reconstructions and comparative analyses of Kickxellomycotina fungi.</title>
        <authorList>
            <person name="Reynolds N.K."/>
            <person name="Stajich J.E."/>
            <person name="Barry K."/>
            <person name="Grigoriev I.V."/>
            <person name="Crous P."/>
            <person name="Smith M.E."/>
        </authorList>
    </citation>
    <scope>NUCLEOTIDE SEQUENCE</scope>
    <source>
        <strain evidence="1">Benny 63K</strain>
    </source>
</reference>
<sequence>MSRPYFRQTSSMPNIQSPSPSTTSNSPLSISHARISMDTETGSNTNGSTRSRSNSRSSSDQTEPTTASTLLNSPNDYFGSRDSAKRRTPSLMKCLLNRFANLWRRSPGEQDTPYLTMLLLRLTSSHPSLHLLRHPRTLAFLGALAICLPAIGCAVIEKVIVSDDLDFHFPFFSLILIHLGASLVLEISSGRWMLFERAGVVRTARMVPLALVYVLALVAAHYGRAWDSVHGTFSVVQALMPLAVVSGAVAGAVLGRKSTRGLDQFGATSLAAALSWPHAALERLTNNVSGSDASSNNSSSTSSSGWLTPENRLEEDEFPATASGYASGMSSSSSSLSTAIGHPLGSNRLSNKAAETNNAFGRWLALPACISAALAIWSPAFSMVAYTNIISSGGNHWLRLLIGLLLALATLVLSAGFFLAVDQHLAQHPTLSAASFMRHFAPMVTVMLLILWPLVERPLDVLDAASPKALGISVAVAMLGALTLMAKVMMVRVGVSDGVVGVAMIGLIKPVVCLAVGWWIYGYRYSSLQLAGFVLATACLTAWSLLRLFRASCAPLVVVPLRTAVGARRRPRKYSANII</sequence>
<dbReference type="EMBL" id="JANBPG010000006">
    <property type="protein sequence ID" value="KAJ1902118.1"/>
    <property type="molecule type" value="Genomic_DNA"/>
</dbReference>